<evidence type="ECO:0000256" key="1">
    <source>
        <dbReference type="ARBA" id="ARBA00022723"/>
    </source>
</evidence>
<evidence type="ECO:0000313" key="3">
    <source>
        <dbReference type="EMBL" id="AFZ37866.1"/>
    </source>
</evidence>
<accession>K9Y0E8</accession>
<proteinExistence type="predicted"/>
<dbReference type="KEGG" id="scs:Sta7437_4397"/>
<dbReference type="eggNOG" id="COG0662">
    <property type="taxonomic scope" value="Bacteria"/>
</dbReference>
<feature type="domain" description="Cupin type-2" evidence="2">
    <location>
        <begin position="60"/>
        <end position="122"/>
    </location>
</feature>
<keyword evidence="4" id="KW-1185">Reference proteome</keyword>
<evidence type="ECO:0000259" key="2">
    <source>
        <dbReference type="Pfam" id="PF07883"/>
    </source>
</evidence>
<dbReference type="RefSeq" id="WP_015195520.1">
    <property type="nucleotide sequence ID" value="NC_019748.1"/>
</dbReference>
<dbReference type="Proteomes" id="UP000010473">
    <property type="component" value="Chromosome"/>
</dbReference>
<dbReference type="CDD" id="cd06985">
    <property type="entry name" value="cupin_BF4112"/>
    <property type="match status" value="1"/>
</dbReference>
<gene>
    <name evidence="3" type="ordered locus">Sta7437_4397</name>
</gene>
<dbReference type="SUPFAM" id="SSF51182">
    <property type="entry name" value="RmlC-like cupins"/>
    <property type="match status" value="1"/>
</dbReference>
<organism evidence="3 4">
    <name type="scientific">Stanieria cyanosphaera (strain ATCC 29371 / PCC 7437)</name>
    <dbReference type="NCBI Taxonomy" id="111780"/>
    <lineage>
        <taxon>Bacteria</taxon>
        <taxon>Bacillati</taxon>
        <taxon>Cyanobacteriota</taxon>
        <taxon>Cyanophyceae</taxon>
        <taxon>Pleurocapsales</taxon>
        <taxon>Dermocarpellaceae</taxon>
        <taxon>Stanieria</taxon>
    </lineage>
</organism>
<protein>
    <submittedName>
        <fullName evidence="3">Cupin 2 conserved barrel domain protein</fullName>
    </submittedName>
</protein>
<evidence type="ECO:0000313" key="4">
    <source>
        <dbReference type="Proteomes" id="UP000010473"/>
    </source>
</evidence>
<keyword evidence="1" id="KW-0479">Metal-binding</keyword>
<reference evidence="4" key="1">
    <citation type="journal article" date="2013" name="Proc. Natl. Acad. Sci. U.S.A.">
        <title>Improving the coverage of the cyanobacterial phylum using diversity-driven genome sequencing.</title>
        <authorList>
            <person name="Shih P.M."/>
            <person name="Wu D."/>
            <person name="Latifi A."/>
            <person name="Axen S.D."/>
            <person name="Fewer D.P."/>
            <person name="Talla E."/>
            <person name="Calteau A."/>
            <person name="Cai F."/>
            <person name="Tandeau de Marsac N."/>
            <person name="Rippka R."/>
            <person name="Herdman M."/>
            <person name="Sivonen K."/>
            <person name="Coursin T."/>
            <person name="Laurent T."/>
            <person name="Goodwin L."/>
            <person name="Nolan M."/>
            <person name="Davenport K.W."/>
            <person name="Han C.S."/>
            <person name="Rubin E.M."/>
            <person name="Eisen J.A."/>
            <person name="Woyke T."/>
            <person name="Gugger M."/>
            <person name="Kerfeld C.A."/>
        </authorList>
    </citation>
    <scope>NUCLEOTIDE SEQUENCE [LARGE SCALE GENOMIC DNA]</scope>
    <source>
        <strain evidence="4">ATCC 29371 / PCC 7437</strain>
    </source>
</reference>
<dbReference type="PANTHER" id="PTHR35848">
    <property type="entry name" value="OXALATE-BINDING PROTEIN"/>
    <property type="match status" value="1"/>
</dbReference>
<dbReference type="InterPro" id="IPR014710">
    <property type="entry name" value="RmlC-like_jellyroll"/>
</dbReference>
<dbReference type="Pfam" id="PF07883">
    <property type="entry name" value="Cupin_2"/>
    <property type="match status" value="1"/>
</dbReference>
<dbReference type="OrthoDB" id="9804028at2"/>
<dbReference type="InterPro" id="IPR011051">
    <property type="entry name" value="RmlC_Cupin_sf"/>
</dbReference>
<name>K9Y0E8_STAC7</name>
<dbReference type="InterPro" id="IPR013096">
    <property type="entry name" value="Cupin_2"/>
</dbReference>
<dbReference type="EMBL" id="CP003653">
    <property type="protein sequence ID" value="AFZ37866.1"/>
    <property type="molecule type" value="Genomic_DNA"/>
</dbReference>
<dbReference type="GO" id="GO:0046872">
    <property type="term" value="F:metal ion binding"/>
    <property type="evidence" value="ECO:0007669"/>
    <property type="project" value="UniProtKB-KW"/>
</dbReference>
<dbReference type="STRING" id="111780.Sta7437_4397"/>
<dbReference type="InterPro" id="IPR051610">
    <property type="entry name" value="GPI/OXD"/>
</dbReference>
<dbReference type="AlphaFoldDB" id="K9Y0E8"/>
<sequence length="159" mass="18113">MNQFLSTCKTRNNFTTVDLGTFEQLSQYTFAATSNPLKLEGKVFLKELLNLTSAEISLNNLPPKTSIPFYHKHRLNEEIYIFVRGQGEFQVDDCVFSVREGTVVRVDPEGERCLRNISDTELLGWIVIQSRANSYIGDTIEDGFGVDKRVSWVGKQKLE</sequence>
<dbReference type="PANTHER" id="PTHR35848:SF6">
    <property type="entry name" value="CUPIN TYPE-2 DOMAIN-CONTAINING PROTEIN"/>
    <property type="match status" value="1"/>
</dbReference>
<dbReference type="HOGENOM" id="CLU_118568_1_0_3"/>
<dbReference type="Gene3D" id="2.60.120.10">
    <property type="entry name" value="Jelly Rolls"/>
    <property type="match status" value="1"/>
</dbReference>